<dbReference type="Proteomes" id="UP001321506">
    <property type="component" value="Unassembled WGS sequence"/>
</dbReference>
<keyword evidence="2 5" id="KW-0479">Metal-binding</keyword>
<comment type="similarity">
    <text evidence="5">Belongs to the zinc-containing alcohol dehydrogenase family.</text>
</comment>
<dbReference type="Gene3D" id="3.90.180.10">
    <property type="entry name" value="Medium-chain alcohol dehydrogenases, catalytic domain"/>
    <property type="match status" value="1"/>
</dbReference>
<gene>
    <name evidence="7" type="ORF">QF206_07895</name>
</gene>
<reference evidence="7 8" key="1">
    <citation type="submission" date="2023-04" db="EMBL/GenBank/DDBJ databases">
        <title>Klugiella caeni sp. nov. isolated from the sludge of biochemical tank.</title>
        <authorList>
            <person name="Geng K."/>
        </authorList>
    </citation>
    <scope>NUCLEOTIDE SEQUENCE [LARGE SCALE GENOMIC DNA]</scope>
    <source>
        <strain evidence="7 8">YN-L-19</strain>
    </source>
</reference>
<protein>
    <submittedName>
        <fullName evidence="7">Alcohol dehydrogenase catalytic domain-containing protein</fullName>
    </submittedName>
</protein>
<dbReference type="Pfam" id="PF00107">
    <property type="entry name" value="ADH_zinc_N"/>
    <property type="match status" value="1"/>
</dbReference>
<dbReference type="AlphaFoldDB" id="A0AAW6TCU5"/>
<dbReference type="InterPro" id="IPR036291">
    <property type="entry name" value="NAD(P)-bd_dom_sf"/>
</dbReference>
<comment type="caution">
    <text evidence="7">The sequence shown here is derived from an EMBL/GenBank/DDBJ whole genome shotgun (WGS) entry which is preliminary data.</text>
</comment>
<dbReference type="InterPro" id="IPR050129">
    <property type="entry name" value="Zn_alcohol_dh"/>
</dbReference>
<dbReference type="InterPro" id="IPR002328">
    <property type="entry name" value="ADH_Zn_CS"/>
</dbReference>
<dbReference type="PANTHER" id="PTHR43401:SF2">
    <property type="entry name" value="L-THREONINE 3-DEHYDROGENASE"/>
    <property type="match status" value="1"/>
</dbReference>
<dbReference type="InterPro" id="IPR013149">
    <property type="entry name" value="ADH-like_C"/>
</dbReference>
<evidence type="ECO:0000259" key="6">
    <source>
        <dbReference type="SMART" id="SM00829"/>
    </source>
</evidence>
<dbReference type="InterPro" id="IPR020843">
    <property type="entry name" value="ER"/>
</dbReference>
<evidence type="ECO:0000256" key="3">
    <source>
        <dbReference type="ARBA" id="ARBA00022833"/>
    </source>
</evidence>
<dbReference type="SMART" id="SM00829">
    <property type="entry name" value="PKS_ER"/>
    <property type="match status" value="1"/>
</dbReference>
<keyword evidence="8" id="KW-1185">Reference proteome</keyword>
<dbReference type="InterPro" id="IPR013154">
    <property type="entry name" value="ADH-like_N"/>
</dbReference>
<comment type="cofactor">
    <cofactor evidence="1 5">
        <name>Zn(2+)</name>
        <dbReference type="ChEBI" id="CHEBI:29105"/>
    </cofactor>
</comment>
<dbReference type="Pfam" id="PF08240">
    <property type="entry name" value="ADH_N"/>
    <property type="match status" value="1"/>
</dbReference>
<evidence type="ECO:0000313" key="7">
    <source>
        <dbReference type="EMBL" id="MDI2098882.1"/>
    </source>
</evidence>
<evidence type="ECO:0000256" key="5">
    <source>
        <dbReference type="RuleBase" id="RU361277"/>
    </source>
</evidence>
<dbReference type="SUPFAM" id="SSF50129">
    <property type="entry name" value="GroES-like"/>
    <property type="match status" value="1"/>
</dbReference>
<evidence type="ECO:0000256" key="4">
    <source>
        <dbReference type="ARBA" id="ARBA00023002"/>
    </source>
</evidence>
<keyword evidence="4" id="KW-0560">Oxidoreductase</keyword>
<dbReference type="PANTHER" id="PTHR43401">
    <property type="entry name" value="L-THREONINE 3-DEHYDROGENASE"/>
    <property type="match status" value="1"/>
</dbReference>
<dbReference type="RefSeq" id="WP_281488675.1">
    <property type="nucleotide sequence ID" value="NZ_JASATX010000003.1"/>
</dbReference>
<dbReference type="SUPFAM" id="SSF51735">
    <property type="entry name" value="NAD(P)-binding Rossmann-fold domains"/>
    <property type="match status" value="1"/>
</dbReference>
<dbReference type="Gene3D" id="3.40.50.720">
    <property type="entry name" value="NAD(P)-binding Rossmann-like Domain"/>
    <property type="match status" value="1"/>
</dbReference>
<evidence type="ECO:0000256" key="1">
    <source>
        <dbReference type="ARBA" id="ARBA00001947"/>
    </source>
</evidence>
<dbReference type="InterPro" id="IPR011032">
    <property type="entry name" value="GroES-like_sf"/>
</dbReference>
<dbReference type="GO" id="GO:0008270">
    <property type="term" value="F:zinc ion binding"/>
    <property type="evidence" value="ECO:0007669"/>
    <property type="project" value="InterPro"/>
</dbReference>
<dbReference type="EMBL" id="JASATX010000003">
    <property type="protein sequence ID" value="MDI2098882.1"/>
    <property type="molecule type" value="Genomic_DNA"/>
</dbReference>
<keyword evidence="3 5" id="KW-0862">Zinc</keyword>
<organism evidence="7 8">
    <name type="scientific">Ruicaihuangia caeni</name>
    <dbReference type="NCBI Taxonomy" id="3042517"/>
    <lineage>
        <taxon>Bacteria</taxon>
        <taxon>Bacillati</taxon>
        <taxon>Actinomycetota</taxon>
        <taxon>Actinomycetes</taxon>
        <taxon>Micrococcales</taxon>
        <taxon>Microbacteriaceae</taxon>
        <taxon>Ruicaihuangia</taxon>
    </lineage>
</organism>
<evidence type="ECO:0000256" key="2">
    <source>
        <dbReference type="ARBA" id="ARBA00022723"/>
    </source>
</evidence>
<evidence type="ECO:0000313" key="8">
    <source>
        <dbReference type="Proteomes" id="UP001321506"/>
    </source>
</evidence>
<dbReference type="GO" id="GO:0016491">
    <property type="term" value="F:oxidoreductase activity"/>
    <property type="evidence" value="ECO:0007669"/>
    <property type="project" value="UniProtKB-KW"/>
</dbReference>
<accession>A0AAW6TCU5</accession>
<dbReference type="PROSITE" id="PS00059">
    <property type="entry name" value="ADH_ZINC"/>
    <property type="match status" value="1"/>
</dbReference>
<proteinExistence type="inferred from homology"/>
<sequence>MLALSLTGERDVAVLDVAPAPQPAPGELRIAVRGLGLCGSDLSRYLGHRGVPRLPWVVGHEAFGTVTAVGDGVDPSRMGETVVIEPIIGCGECLRCTGGMSAICESRRVLGMTEAGAGSEHYTLPASHAHTVPAEWPLAVLGCIEPLAVAAKAVELADVREGDSVLIIGGGAQGVFVGKLLQARGIRVELSEIQPEKAAFVADLGIGPRSAPDSQYSRVFEASGSAGGWKSALAAVEPGGAIVLVGMGSAPLEFTSEDLVLRQVRVLSSYVYDHPTGFERAINAVRDGAIDVAPVVSAVVPVAEASRAYESALTAPGKVVISFEEWSRDADE</sequence>
<name>A0AAW6TCU5_9MICO</name>
<feature type="domain" description="Enoyl reductase (ER)" evidence="6">
    <location>
        <begin position="8"/>
        <end position="321"/>
    </location>
</feature>